<evidence type="ECO:0000313" key="4">
    <source>
        <dbReference type="Proteomes" id="UP000180098"/>
    </source>
</evidence>
<keyword evidence="2" id="KW-0812">Transmembrane</keyword>
<dbReference type="PANTHER" id="PTHR40278">
    <property type="entry name" value="DNA UTILIZATION PROTEIN HOFN"/>
    <property type="match status" value="1"/>
</dbReference>
<dbReference type="AlphaFoldDB" id="A0A1S2LD69"/>
<dbReference type="Proteomes" id="UP000180098">
    <property type="component" value="Unassembled WGS sequence"/>
</dbReference>
<keyword evidence="1" id="KW-0175">Coiled coil</keyword>
<evidence type="ECO:0000256" key="2">
    <source>
        <dbReference type="SAM" id="Phobius"/>
    </source>
</evidence>
<accession>A0A1S2LD69</accession>
<sequence>MLVEINLLTEKRKKDVTYYLIVAIIISILLIGVASLKFVHDSVQNDIEQIDAERQTVTEQIATLQQMLDEQPISHYEYLKELVERTETSVIPSSELLRELVYLLPEYGYFNNFDFNHPDTVSFQVYFDQISSVAAYHFALNESPLISSVSLYSVNTETIELVEERENDFLPRYVANFELVVDRSAFSVKEED</sequence>
<evidence type="ECO:0000313" key="3">
    <source>
        <dbReference type="EMBL" id="OIJ10274.1"/>
    </source>
</evidence>
<dbReference type="RefSeq" id="WP_071314038.1">
    <property type="nucleotide sequence ID" value="NZ_MLQQ01000040.1"/>
</dbReference>
<protein>
    <recommendedName>
        <fullName evidence="5">Fimbrial assembly protein</fullName>
    </recommendedName>
</protein>
<keyword evidence="2" id="KW-1133">Transmembrane helix</keyword>
<evidence type="ECO:0000256" key="1">
    <source>
        <dbReference type="SAM" id="Coils"/>
    </source>
</evidence>
<comment type="caution">
    <text evidence="3">The sequence shown here is derived from an EMBL/GenBank/DDBJ whole genome shotgun (WGS) entry which is preliminary data.</text>
</comment>
<reference evidence="3 4" key="1">
    <citation type="submission" date="2016-10" db="EMBL/GenBank/DDBJ databases">
        <title>Draft genome sequences of four alkaliphilic bacteria belonging to the Anaerobacillus genus.</title>
        <authorList>
            <person name="Bassil N.M."/>
            <person name="Lloyd J.R."/>
        </authorList>
    </citation>
    <scope>NUCLEOTIDE SEQUENCE [LARGE SCALE GENOMIC DNA]</scope>
    <source>
        <strain evidence="3 4">DSM 15340</strain>
    </source>
</reference>
<keyword evidence="2" id="KW-0472">Membrane</keyword>
<organism evidence="3 4">
    <name type="scientific">Anaerobacillus arseniciselenatis</name>
    <dbReference type="NCBI Taxonomy" id="85682"/>
    <lineage>
        <taxon>Bacteria</taxon>
        <taxon>Bacillati</taxon>
        <taxon>Bacillota</taxon>
        <taxon>Bacilli</taxon>
        <taxon>Bacillales</taxon>
        <taxon>Bacillaceae</taxon>
        <taxon>Anaerobacillus</taxon>
    </lineage>
</organism>
<dbReference type="EMBL" id="MLQQ01000040">
    <property type="protein sequence ID" value="OIJ10274.1"/>
    <property type="molecule type" value="Genomic_DNA"/>
</dbReference>
<keyword evidence="4" id="KW-1185">Reference proteome</keyword>
<feature type="transmembrane region" description="Helical" evidence="2">
    <location>
        <begin position="16"/>
        <end position="36"/>
    </location>
</feature>
<gene>
    <name evidence="3" type="ORF">BKP35_14345</name>
</gene>
<evidence type="ECO:0008006" key="5">
    <source>
        <dbReference type="Google" id="ProtNLM"/>
    </source>
</evidence>
<proteinExistence type="predicted"/>
<dbReference type="InterPro" id="IPR052534">
    <property type="entry name" value="Extracell_DNA_Util/SecSys_Comp"/>
</dbReference>
<dbReference type="OrthoDB" id="2971140at2"/>
<feature type="coiled-coil region" evidence="1">
    <location>
        <begin position="40"/>
        <end position="67"/>
    </location>
</feature>
<dbReference type="PANTHER" id="PTHR40278:SF1">
    <property type="entry name" value="DNA UTILIZATION PROTEIN HOFN"/>
    <property type="match status" value="1"/>
</dbReference>
<name>A0A1S2LD69_9BACI</name>